<keyword evidence="2" id="KW-0677">Repeat</keyword>
<dbReference type="Pfam" id="PF17902">
    <property type="entry name" value="SH3_10"/>
    <property type="match status" value="1"/>
</dbReference>
<proteinExistence type="predicted"/>
<dbReference type="Gene3D" id="2.30.30.40">
    <property type="entry name" value="SH3 Domains"/>
    <property type="match status" value="1"/>
</dbReference>
<dbReference type="EMBL" id="SKCS01000181">
    <property type="protein sequence ID" value="TNN13942.1"/>
    <property type="molecule type" value="Genomic_DNA"/>
</dbReference>
<evidence type="ECO:0000256" key="2">
    <source>
        <dbReference type="ARBA" id="ARBA00022737"/>
    </source>
</evidence>
<feature type="coiled-coil region" evidence="3">
    <location>
        <begin position="27"/>
        <end position="54"/>
    </location>
</feature>
<keyword evidence="1" id="KW-0597">Phosphoprotein</keyword>
<dbReference type="Proteomes" id="UP000311919">
    <property type="component" value="Unassembled WGS sequence"/>
</dbReference>
<dbReference type="InterPro" id="IPR041615">
    <property type="entry name" value="Desmoplakin_SH3"/>
</dbReference>
<name>A0A4Z2DBR9_SCHJA</name>
<sequence length="921" mass="103692">TESLQARLTDFERQARGVCIGVNHLALDSERVRQAELLQKIIQLEKDIQQSSAQKSHLPDAAAEIRDDVKNNTAALRYLETISQLENSFTVLTENVTETSVQLSAPKELKDEVHVKKELSSNVKSCWTYVSQLARLSQVHIRNAAEYHQFHHAVSEVEASLKARVRMTEPRSVRVLPPSLKNCTILANELREHLNHMIHLWGRSGNLLEESRRIVPVHLRLGGVVDGLSTNTESPNPVMARMLTSLTGPNYELKEGEEVRVISNKDDQHFWTVQTNNGIVKIPSVCLWISDPDLEAVKRAVILREKCIESWDLLVERSRERLRSYYARLLNNMAENGDIQYNHKTAMDNFLEDLRGLLLPNDNRTSELGQAMYAFTDRLKMADISRQRSSSHGGINLREQDIVCMHSPLLRLRDHERQLENLRAQSEMIGTHMTNYLREIDADQKRVDNELSLIDQLQHESQSQLDQLISRVKRWSSRFEHEPNVDSSITNSRMSSSLKSSTISDNWTGNVIYPPDTRSPRSIVRGISRLSSSTRSESIPRPVLDAITQIGVTSRTIGTQSSDGIGGETDLLISKGKFTSSINPERKQVRNAITQIGVSKVDTGTQDDYHTYSPKRSVKEVLCQIGQVTASVSCQTLENYKQQQILKQCTLDAIVQSGVITKNSFTQSEAIKETFVKMDRLESQYAARKYSVLDAICQIGQVTQTTGTQIDAKNTERNKKNFGMQVEIRVSGQHEVGIATTTKLVQKAVNDVICQVGQVKSEVSTQSIGHTTTKPMCRNIGVDPISLLEKKVTTDVITQTGIVHTSKVTQAELMQEQPVYVKAIETQDVPITSYKDTSDAYQQADLISQMLRKPTTDVVCQVGNVMESTGMQIDEIHKTRISLAGTQSIKTAIHHKEIQADTGFRVESKLYQKQLMMLYVK</sequence>
<reference evidence="5 6" key="1">
    <citation type="submission" date="2019-03" db="EMBL/GenBank/DDBJ databases">
        <title>An improved genome assembly of the fluke Schistosoma japonicum.</title>
        <authorList>
            <person name="Hu W."/>
            <person name="Luo F."/>
            <person name="Yin M."/>
            <person name="Mo X."/>
            <person name="Sun C."/>
            <person name="Wu Q."/>
            <person name="Zhu B."/>
            <person name="Xiang M."/>
            <person name="Wang J."/>
            <person name="Wang Y."/>
            <person name="Zhang T."/>
            <person name="Xu B."/>
            <person name="Zheng H."/>
            <person name="Feng Z."/>
        </authorList>
    </citation>
    <scope>NUCLEOTIDE SEQUENCE [LARGE SCALE GENOMIC DNA]</scope>
    <source>
        <strain evidence="5">HuSjv2</strain>
        <tissue evidence="5">Worms</tissue>
    </source>
</reference>
<dbReference type="OrthoDB" id="18740at2759"/>
<organism evidence="5 6">
    <name type="scientific">Schistosoma japonicum</name>
    <name type="common">Blood fluke</name>
    <dbReference type="NCBI Taxonomy" id="6182"/>
    <lineage>
        <taxon>Eukaryota</taxon>
        <taxon>Metazoa</taxon>
        <taxon>Spiralia</taxon>
        <taxon>Lophotrochozoa</taxon>
        <taxon>Platyhelminthes</taxon>
        <taxon>Trematoda</taxon>
        <taxon>Digenea</taxon>
        <taxon>Strigeidida</taxon>
        <taxon>Schistosomatoidea</taxon>
        <taxon>Schistosomatidae</taxon>
        <taxon>Schistosoma</taxon>
    </lineage>
</organism>
<protein>
    <recommendedName>
        <fullName evidence="4">Desmoplakin SH3 domain-containing protein</fullName>
    </recommendedName>
</protein>
<feature type="non-terminal residue" evidence="5">
    <location>
        <position position="1"/>
    </location>
</feature>
<dbReference type="STRING" id="6182.A0A4Z2DBR9"/>
<keyword evidence="3" id="KW-0175">Coiled coil</keyword>
<evidence type="ECO:0000313" key="6">
    <source>
        <dbReference type="Proteomes" id="UP000311919"/>
    </source>
</evidence>
<dbReference type="Gene3D" id="1.20.58.60">
    <property type="match status" value="1"/>
</dbReference>
<gene>
    <name evidence="5" type="ORF">EWB00_002503</name>
</gene>
<accession>A0A4Z2DBR9</accession>
<evidence type="ECO:0000256" key="1">
    <source>
        <dbReference type="ARBA" id="ARBA00022553"/>
    </source>
</evidence>
<evidence type="ECO:0000256" key="3">
    <source>
        <dbReference type="SAM" id="Coils"/>
    </source>
</evidence>
<feature type="domain" description="Desmoplakin SH3" evidence="4">
    <location>
        <begin position="233"/>
        <end position="289"/>
    </location>
</feature>
<comment type="caution">
    <text evidence="5">The sequence shown here is derived from an EMBL/GenBank/DDBJ whole genome shotgun (WGS) entry which is preliminary data.</text>
</comment>
<evidence type="ECO:0000313" key="5">
    <source>
        <dbReference type="EMBL" id="TNN13942.1"/>
    </source>
</evidence>
<keyword evidence="6" id="KW-1185">Reference proteome</keyword>
<evidence type="ECO:0000259" key="4">
    <source>
        <dbReference type="Pfam" id="PF17902"/>
    </source>
</evidence>
<dbReference type="AlphaFoldDB" id="A0A4Z2DBR9"/>